<dbReference type="Pfam" id="PF01425">
    <property type="entry name" value="Amidase"/>
    <property type="match status" value="1"/>
</dbReference>
<accession>A0A1Y1ZWQ8</accession>
<name>A0A1Y1ZWQ8_9PLEO</name>
<dbReference type="Gene3D" id="3.90.1300.10">
    <property type="entry name" value="Amidase signature (AS) domain"/>
    <property type="match status" value="1"/>
</dbReference>
<protein>
    <submittedName>
        <fullName evidence="3">Glutamyl-tRNA amidotransferas-like protein subunit A</fullName>
    </submittedName>
</protein>
<proteinExistence type="inferred from homology"/>
<sequence length="581" mass="63482">MAAKDPAPSDFINYPTPKAHDIPYQAHKDAKNPALNGLLLHYLSYVFLALRFLHSFFWTNAGFGVLRTLKELDHVEARYDPTVIPTPKLADEPIASYSSVAARRVLAKATKSGFHTVADFHELYKSGKITPTDVAEALLPLIRRDVKDRSVYSTAFVDSKIALVKKAAEASTQRYNEGKPLGILDGVPFAVKDEIDIKSYKRFVGTTHDFTRGKEVETGWCIKKLEDEGCVMLGKLNMHEIGMDTTNNNPHWGTPLNPYCNSYYTGGSSGGAASAVSSGIIPFAIGSDGGGSIRIPSNYCGIFGLKPSHNRVSIAPLMQCANTTVVQGPLAANMVDLETSYRVLAQPDPSHHIKVLGIYKPWFDRADPEVKVACQSALDYFVSKLGYQVVDITLPLIHEGQLAHAMSIMSEAVTAQTDISYLTAPNKVLLKVGAQATARDFLLAQRLRNMLMEHLAHLFTTYPGLIIVTPTTPNAGWQIKSGDLTHGLMDGNTQIRNMEYIWLANFTGIPCIQFPVGYVDAKKGEGKIPIGLSGNGQWGSEDALIEFGYDGEAWLNEGLEGGRAMPGSWVDVLDKVKGFSE</sequence>
<evidence type="ECO:0000313" key="4">
    <source>
        <dbReference type="Proteomes" id="UP000193144"/>
    </source>
</evidence>
<keyword evidence="4" id="KW-1185">Reference proteome</keyword>
<gene>
    <name evidence="3" type="ORF">BCR34DRAFT_623489</name>
</gene>
<dbReference type="AlphaFoldDB" id="A0A1Y1ZWQ8"/>
<evidence type="ECO:0000256" key="1">
    <source>
        <dbReference type="ARBA" id="ARBA00009199"/>
    </source>
</evidence>
<dbReference type="GO" id="GO:0003824">
    <property type="term" value="F:catalytic activity"/>
    <property type="evidence" value="ECO:0007669"/>
    <property type="project" value="InterPro"/>
</dbReference>
<organism evidence="3 4">
    <name type="scientific">Clohesyomyces aquaticus</name>
    <dbReference type="NCBI Taxonomy" id="1231657"/>
    <lineage>
        <taxon>Eukaryota</taxon>
        <taxon>Fungi</taxon>
        <taxon>Dikarya</taxon>
        <taxon>Ascomycota</taxon>
        <taxon>Pezizomycotina</taxon>
        <taxon>Dothideomycetes</taxon>
        <taxon>Pleosporomycetidae</taxon>
        <taxon>Pleosporales</taxon>
        <taxon>Lindgomycetaceae</taxon>
        <taxon>Clohesyomyces</taxon>
    </lineage>
</organism>
<comment type="caution">
    <text evidence="3">The sequence shown here is derived from an EMBL/GenBank/DDBJ whole genome shotgun (WGS) entry which is preliminary data.</text>
</comment>
<dbReference type="OrthoDB" id="421993at2759"/>
<dbReference type="InterPro" id="IPR000120">
    <property type="entry name" value="Amidase"/>
</dbReference>
<dbReference type="STRING" id="1231657.A0A1Y1ZWQ8"/>
<dbReference type="PANTHER" id="PTHR11895:SF67">
    <property type="entry name" value="AMIDASE DOMAIN-CONTAINING PROTEIN"/>
    <property type="match status" value="1"/>
</dbReference>
<dbReference type="PANTHER" id="PTHR11895">
    <property type="entry name" value="TRANSAMIDASE"/>
    <property type="match status" value="1"/>
</dbReference>
<feature type="domain" description="Amidase" evidence="2">
    <location>
        <begin position="163"/>
        <end position="544"/>
    </location>
</feature>
<dbReference type="EMBL" id="MCFA01000035">
    <property type="protein sequence ID" value="ORY14195.1"/>
    <property type="molecule type" value="Genomic_DNA"/>
</dbReference>
<dbReference type="InterPro" id="IPR036928">
    <property type="entry name" value="AS_sf"/>
</dbReference>
<dbReference type="Proteomes" id="UP000193144">
    <property type="component" value="Unassembled WGS sequence"/>
</dbReference>
<dbReference type="SUPFAM" id="SSF75304">
    <property type="entry name" value="Amidase signature (AS) enzymes"/>
    <property type="match status" value="1"/>
</dbReference>
<dbReference type="InterPro" id="IPR023631">
    <property type="entry name" value="Amidase_dom"/>
</dbReference>
<evidence type="ECO:0000259" key="2">
    <source>
        <dbReference type="Pfam" id="PF01425"/>
    </source>
</evidence>
<dbReference type="InterPro" id="IPR020556">
    <property type="entry name" value="Amidase_CS"/>
</dbReference>
<evidence type="ECO:0000313" key="3">
    <source>
        <dbReference type="EMBL" id="ORY14195.1"/>
    </source>
</evidence>
<reference evidence="3 4" key="1">
    <citation type="submission" date="2016-07" db="EMBL/GenBank/DDBJ databases">
        <title>Pervasive Adenine N6-methylation of Active Genes in Fungi.</title>
        <authorList>
            <consortium name="DOE Joint Genome Institute"/>
            <person name="Mondo S.J."/>
            <person name="Dannebaum R.O."/>
            <person name="Kuo R.C."/>
            <person name="Labutti K."/>
            <person name="Haridas S."/>
            <person name="Kuo A."/>
            <person name="Salamov A."/>
            <person name="Ahrendt S.R."/>
            <person name="Lipzen A."/>
            <person name="Sullivan W."/>
            <person name="Andreopoulos W.B."/>
            <person name="Clum A."/>
            <person name="Lindquist E."/>
            <person name="Daum C."/>
            <person name="Ramamoorthy G.K."/>
            <person name="Gryganskyi A."/>
            <person name="Culley D."/>
            <person name="Magnuson J.K."/>
            <person name="James T.Y."/>
            <person name="O'Malley M.A."/>
            <person name="Stajich J.E."/>
            <person name="Spatafora J.W."/>
            <person name="Visel A."/>
            <person name="Grigoriev I.V."/>
        </authorList>
    </citation>
    <scope>NUCLEOTIDE SEQUENCE [LARGE SCALE GENOMIC DNA]</scope>
    <source>
        <strain evidence="3 4">CBS 115471</strain>
    </source>
</reference>
<dbReference type="PROSITE" id="PS00571">
    <property type="entry name" value="AMIDASES"/>
    <property type="match status" value="1"/>
</dbReference>
<comment type="similarity">
    <text evidence="1">Belongs to the amidase family.</text>
</comment>